<dbReference type="Pfam" id="PF10592">
    <property type="entry name" value="AIPR"/>
    <property type="match status" value="1"/>
</dbReference>
<dbReference type="InterPro" id="IPR018891">
    <property type="entry name" value="AIPR_C"/>
</dbReference>
<name>A0A1C5ARZ0_9ACTN</name>
<dbReference type="RefSeq" id="WP_083302978.1">
    <property type="nucleotide sequence ID" value="NZ_FMCT01000017.1"/>
</dbReference>
<sequence>MSGQPTTPGASSYETAPKTQVHQVRSALLREFDGLIDLEDLANKSATDREQAFLSRALAALTVRDLTGCDSAAAAEAVIDGRDDIGIDAVAIDKNASHLWLVQAKWSDTGKGKFVVADALKFIEGLHHIDGRRFDRFNVRFQNLADQVAAVLSNRGSKITLVPAVMRTEPLAADVLQRLSDAQEEFNQYGNMLGRRIYLARDIWEVVRNDFAEPPIPLIARMQDWIRVTEPYEAFQGIVSVAEIAEWYDAHEDRLFDRNIRKPLGITQVNQGLIDTLTADPHNFWFFNNGITVLCDTLEPEYFQRAARRSPVTLRLDGASVVNGAQTVHAIHRAHRKDPDAVADGYVTVRVISLKNCPPGFADAVTTATNTQNRVERRDFVALDPVQSRIKQDFLLSLQKTYTVKRGEPEPASESGCSVEAAAVALACAHRNSDLAVRAKRGADLLWEEGSQGAYHLLFSPQDQPSAYQIWRSVLVLREVEAALHRTAKDRQARAEAIVERGDRLIAHVVFQHLDLDGIDEPDTDWDAILAQVPGATERATAWLIHHVDAAFGPRSMVSGTLADPQHCRTLAGLVLEDLRRSIPVPDLPQEYRPAKRVSKQRRPNAVPTLIDAGVLADGTPLTYQAAGRPEREAMAAWIAADPSRAAATWVNQRVRPILWAADGKRYSPSGLVQEMWRLAGWGKAPAAAQGPARWHLPGGKSLWTLAQETLAAVGDDVEEDA</sequence>
<evidence type="ECO:0000259" key="1">
    <source>
        <dbReference type="Pfam" id="PF10592"/>
    </source>
</evidence>
<accession>A0A1C5ARZ0</accession>
<protein>
    <submittedName>
        <fullName evidence="2">AIPR protein</fullName>
    </submittedName>
</protein>
<dbReference type="AlphaFoldDB" id="A0A1C5ARZ0"/>
<evidence type="ECO:0000313" key="3">
    <source>
        <dbReference type="Proteomes" id="UP000183585"/>
    </source>
</evidence>
<proteinExistence type="predicted"/>
<organism evidence="2 3">
    <name type="scientific">Micromonospora carbonacea</name>
    <dbReference type="NCBI Taxonomy" id="47853"/>
    <lineage>
        <taxon>Bacteria</taxon>
        <taxon>Bacillati</taxon>
        <taxon>Actinomycetota</taxon>
        <taxon>Actinomycetes</taxon>
        <taxon>Micromonosporales</taxon>
        <taxon>Micromonosporaceae</taxon>
        <taxon>Micromonospora</taxon>
    </lineage>
</organism>
<keyword evidence="3" id="KW-1185">Reference proteome</keyword>
<dbReference type="Proteomes" id="UP000183585">
    <property type="component" value="Unassembled WGS sequence"/>
</dbReference>
<gene>
    <name evidence="2" type="ORF">GA0070563_117120</name>
</gene>
<evidence type="ECO:0000313" key="2">
    <source>
        <dbReference type="EMBL" id="SCF48015.1"/>
    </source>
</evidence>
<reference evidence="3" key="1">
    <citation type="submission" date="2016-06" db="EMBL/GenBank/DDBJ databases">
        <authorList>
            <person name="Varghese N."/>
            <person name="Submissions Spin"/>
        </authorList>
    </citation>
    <scope>NUCLEOTIDE SEQUENCE [LARGE SCALE GENOMIC DNA]</scope>
    <source>
        <strain evidence="3">DSM 43168</strain>
    </source>
</reference>
<dbReference type="EMBL" id="FMCT01000017">
    <property type="protein sequence ID" value="SCF48015.1"/>
    <property type="molecule type" value="Genomic_DNA"/>
</dbReference>
<feature type="domain" description="Abortive phage infection protein C-terminal" evidence="1">
    <location>
        <begin position="256"/>
        <end position="427"/>
    </location>
</feature>